<dbReference type="VEuPathDB" id="VectorBase:BGLB038903"/>
<proteinExistence type="predicted"/>
<dbReference type="KEGG" id="bgt:106063374"/>
<dbReference type="EnsemblMetazoa" id="BGLB038903-RA">
    <property type="protein sequence ID" value="BGLB038903-PA"/>
    <property type="gene ID" value="BGLB038903"/>
</dbReference>
<accession>A0A2C9M5U5</accession>
<evidence type="ECO:0000313" key="2">
    <source>
        <dbReference type="Proteomes" id="UP000076420"/>
    </source>
</evidence>
<sequence length="373" mass="42232">MDPDSIPLFDEHGTALFDQPMFNEDKKRIYDEYGRPCNPTDSRHATGKLLVQKDGTPLLDGNKKPLFFKDGHRVVGKPLYDNNGNLIFDKNLSPLYGKPVYGVVGVGKLSERLLDCSNKPMYLRPVNKQPVCDKNGLQLRDKTGELIVHKDGIPFFDKNGEHLHGQPVFDKDENPLYNYDGRGAYDIDGHLFYYVDGQPVIDKHGNPLFDKPAYDKDKKQLLDKSGKTLYGKDFRPLYWEDVYDKDGKPFSGELFYPVCTSIKVQQRGTKEDRSSSTSDKKGLITLYFYDGQLATAGGICGERNPQLGSKEKNKATKKAKTVVPVEKIPEDFDHTAALLKAISHVTEFNPDLSLERIEYSKKDLMILPENEED</sequence>
<name>A0A2C9M5U5_BIOGL</name>
<dbReference type="AlphaFoldDB" id="A0A2C9M5U5"/>
<gene>
    <name evidence="1" type="primary">106063374</name>
</gene>
<dbReference type="VEuPathDB" id="VectorBase:BGLAX_036324"/>
<reference evidence="1" key="1">
    <citation type="submission" date="2020-05" db="UniProtKB">
        <authorList>
            <consortium name="EnsemblMetazoa"/>
        </authorList>
    </citation>
    <scope>IDENTIFICATION</scope>
    <source>
        <strain evidence="1">BB02</strain>
    </source>
</reference>
<dbReference type="Proteomes" id="UP000076420">
    <property type="component" value="Unassembled WGS sequence"/>
</dbReference>
<protein>
    <submittedName>
        <fullName evidence="1">Uncharacterized protein</fullName>
    </submittedName>
</protein>
<evidence type="ECO:0000313" key="1">
    <source>
        <dbReference type="EnsemblMetazoa" id="BGLB038903-PA"/>
    </source>
</evidence>
<organism evidence="1 2">
    <name type="scientific">Biomphalaria glabrata</name>
    <name type="common">Bloodfluke planorb</name>
    <name type="synonym">Freshwater snail</name>
    <dbReference type="NCBI Taxonomy" id="6526"/>
    <lineage>
        <taxon>Eukaryota</taxon>
        <taxon>Metazoa</taxon>
        <taxon>Spiralia</taxon>
        <taxon>Lophotrochozoa</taxon>
        <taxon>Mollusca</taxon>
        <taxon>Gastropoda</taxon>
        <taxon>Heterobranchia</taxon>
        <taxon>Euthyneura</taxon>
        <taxon>Panpulmonata</taxon>
        <taxon>Hygrophila</taxon>
        <taxon>Lymnaeoidea</taxon>
        <taxon>Planorbidae</taxon>
        <taxon>Biomphalaria</taxon>
    </lineage>
</organism>